<dbReference type="OrthoDB" id="1637837at2759"/>
<evidence type="ECO:0000313" key="2">
    <source>
        <dbReference type="EMBL" id="PON39604.1"/>
    </source>
</evidence>
<dbReference type="PANTHER" id="PTHR46148">
    <property type="entry name" value="CHROMO DOMAIN-CONTAINING PROTEIN"/>
    <property type="match status" value="1"/>
</dbReference>
<evidence type="ECO:0000313" key="3">
    <source>
        <dbReference type="Proteomes" id="UP000237105"/>
    </source>
</evidence>
<dbReference type="STRING" id="3476.A0A2P5ASS7"/>
<name>A0A2P5ASS7_PARAD</name>
<evidence type="ECO:0000259" key="1">
    <source>
        <dbReference type="Pfam" id="PF24626"/>
    </source>
</evidence>
<dbReference type="AlphaFoldDB" id="A0A2P5ASS7"/>
<gene>
    <name evidence="2" type="ORF">PanWU01x14_303840</name>
</gene>
<protein>
    <submittedName>
        <fullName evidence="2">Ribonuclease H-like domain containing protein</fullName>
    </submittedName>
</protein>
<organism evidence="2 3">
    <name type="scientific">Parasponia andersonii</name>
    <name type="common">Sponia andersonii</name>
    <dbReference type="NCBI Taxonomy" id="3476"/>
    <lineage>
        <taxon>Eukaryota</taxon>
        <taxon>Viridiplantae</taxon>
        <taxon>Streptophyta</taxon>
        <taxon>Embryophyta</taxon>
        <taxon>Tracheophyta</taxon>
        <taxon>Spermatophyta</taxon>
        <taxon>Magnoliopsida</taxon>
        <taxon>eudicotyledons</taxon>
        <taxon>Gunneridae</taxon>
        <taxon>Pentapetalae</taxon>
        <taxon>rosids</taxon>
        <taxon>fabids</taxon>
        <taxon>Rosales</taxon>
        <taxon>Cannabaceae</taxon>
        <taxon>Parasponia</taxon>
    </lineage>
</organism>
<dbReference type="Gene3D" id="3.30.420.10">
    <property type="entry name" value="Ribonuclease H-like superfamily/Ribonuclease H"/>
    <property type="match status" value="1"/>
</dbReference>
<dbReference type="GO" id="GO:0003676">
    <property type="term" value="F:nucleic acid binding"/>
    <property type="evidence" value="ECO:0007669"/>
    <property type="project" value="InterPro"/>
</dbReference>
<sequence>MLRACVLDFHGFWSKYLPLIEFTYNNSYQASIEMPPYEALYGRKCRSLIHWDKMGEKKFLGPKLVKETAEAVEKIRKRLLAIQNKKKHYADPRRREVIFDIGDKVFLKVAPMKGIMRFGMKGKLSPRYIGPFEILDKVGDVVYRLALPPLLSNVHNVFSRLYVKKICSKPFTYFKLRAIRVEPDVSYEEELVEILDRKDKELRNKKILLVKVL</sequence>
<dbReference type="InterPro" id="IPR036397">
    <property type="entry name" value="RNaseH_sf"/>
</dbReference>
<dbReference type="Pfam" id="PF24626">
    <property type="entry name" value="SH3_Tf2-1"/>
    <property type="match status" value="1"/>
</dbReference>
<dbReference type="InterPro" id="IPR056924">
    <property type="entry name" value="SH3_Tf2-1"/>
</dbReference>
<comment type="caution">
    <text evidence="2">The sequence shown here is derived from an EMBL/GenBank/DDBJ whole genome shotgun (WGS) entry which is preliminary data.</text>
</comment>
<dbReference type="Proteomes" id="UP000237105">
    <property type="component" value="Unassembled WGS sequence"/>
</dbReference>
<keyword evidence="3" id="KW-1185">Reference proteome</keyword>
<proteinExistence type="predicted"/>
<accession>A0A2P5ASS7</accession>
<dbReference type="PANTHER" id="PTHR46148:SF57">
    <property type="entry name" value="OS12G0499874 PROTEIN"/>
    <property type="match status" value="1"/>
</dbReference>
<feature type="domain" description="Tf2-1-like SH3-like" evidence="1">
    <location>
        <begin position="102"/>
        <end position="159"/>
    </location>
</feature>
<reference evidence="3" key="1">
    <citation type="submission" date="2016-06" db="EMBL/GenBank/DDBJ databases">
        <title>Parallel loss of symbiosis genes in relatives of nitrogen-fixing non-legume Parasponia.</title>
        <authorList>
            <person name="Van Velzen R."/>
            <person name="Holmer R."/>
            <person name="Bu F."/>
            <person name="Rutten L."/>
            <person name="Van Zeijl A."/>
            <person name="Liu W."/>
            <person name="Santuari L."/>
            <person name="Cao Q."/>
            <person name="Sharma T."/>
            <person name="Shen D."/>
            <person name="Roswanjaya Y."/>
            <person name="Wardhani T."/>
            <person name="Kalhor M.S."/>
            <person name="Jansen J."/>
            <person name="Van den Hoogen J."/>
            <person name="Gungor B."/>
            <person name="Hartog M."/>
            <person name="Hontelez J."/>
            <person name="Verver J."/>
            <person name="Yang W.-C."/>
            <person name="Schijlen E."/>
            <person name="Repin R."/>
            <person name="Schilthuizen M."/>
            <person name="Schranz E."/>
            <person name="Heidstra R."/>
            <person name="Miyata K."/>
            <person name="Fedorova E."/>
            <person name="Kohlen W."/>
            <person name="Bisseling T."/>
            <person name="Smit S."/>
            <person name="Geurts R."/>
        </authorList>
    </citation>
    <scope>NUCLEOTIDE SEQUENCE [LARGE SCALE GENOMIC DNA]</scope>
    <source>
        <strain evidence="3">cv. WU1-14</strain>
    </source>
</reference>
<dbReference type="EMBL" id="JXTB01000461">
    <property type="protein sequence ID" value="PON39604.1"/>
    <property type="molecule type" value="Genomic_DNA"/>
</dbReference>